<dbReference type="RefSeq" id="WP_190601456.1">
    <property type="nucleotide sequence ID" value="NZ_CP021056.1"/>
</dbReference>
<feature type="coiled-coil region" evidence="1">
    <location>
        <begin position="69"/>
        <end position="96"/>
    </location>
</feature>
<dbReference type="Pfam" id="PF05402">
    <property type="entry name" value="PqqD"/>
    <property type="match status" value="1"/>
</dbReference>
<evidence type="ECO:0000313" key="3">
    <source>
        <dbReference type="Proteomes" id="UP000683511"/>
    </source>
</evidence>
<dbReference type="Proteomes" id="UP000683511">
    <property type="component" value="Chromosome"/>
</dbReference>
<dbReference type="AlphaFoldDB" id="A0A975T9J0"/>
<evidence type="ECO:0000313" key="2">
    <source>
        <dbReference type="EMBL" id="QXE24610.1"/>
    </source>
</evidence>
<sequence>MNSKKLESQILDSSVLVAVSEQVSSDIGGEVVILNLKSGVYHGLNEVGARIWSLIQEAKTVQEVKATLLQEYAVEQEQCDREVQELLQQLQAAELIEVKNETFA</sequence>
<organism evidence="2 3">
    <name type="scientific">Richelia sinica FACHB-800</name>
    <dbReference type="NCBI Taxonomy" id="1357546"/>
    <lineage>
        <taxon>Bacteria</taxon>
        <taxon>Bacillati</taxon>
        <taxon>Cyanobacteriota</taxon>
        <taxon>Cyanophyceae</taxon>
        <taxon>Nostocales</taxon>
        <taxon>Nostocaceae</taxon>
        <taxon>Richelia</taxon>
    </lineage>
</organism>
<accession>A0A975T9J0</accession>
<name>A0A975T9J0_9NOST</name>
<protein>
    <recommendedName>
        <fullName evidence="4">Thymidylate synthase</fullName>
    </recommendedName>
</protein>
<reference evidence="2" key="1">
    <citation type="submission" date="2017-04" db="EMBL/GenBank/DDBJ databases">
        <title>Genome deletions in a multicellular cyanobacterial endosymbiont for morphological adaptation in marine diatoms.</title>
        <authorList>
            <person name="Wang Y."/>
            <person name="Gao H."/>
            <person name="Li R."/>
            <person name="Xu X."/>
        </authorList>
    </citation>
    <scope>NUCLEOTIDE SEQUENCE</scope>
    <source>
        <strain evidence="2">FACHB 800</strain>
    </source>
</reference>
<proteinExistence type="predicted"/>
<dbReference type="Gene3D" id="1.10.10.1150">
    <property type="entry name" value="Coenzyme PQQ synthesis protein D (PqqD)"/>
    <property type="match status" value="1"/>
</dbReference>
<dbReference type="InterPro" id="IPR041881">
    <property type="entry name" value="PqqD_sf"/>
</dbReference>
<evidence type="ECO:0000256" key="1">
    <source>
        <dbReference type="SAM" id="Coils"/>
    </source>
</evidence>
<gene>
    <name evidence="2" type="ORF">B6N60_03316</name>
</gene>
<keyword evidence="1" id="KW-0175">Coiled coil</keyword>
<dbReference type="KEGG" id="rsin:B6N60_03316"/>
<keyword evidence="3" id="KW-1185">Reference proteome</keyword>
<dbReference type="InterPro" id="IPR008792">
    <property type="entry name" value="PQQD"/>
</dbReference>
<evidence type="ECO:0008006" key="4">
    <source>
        <dbReference type="Google" id="ProtNLM"/>
    </source>
</evidence>
<dbReference type="EMBL" id="CP021056">
    <property type="protein sequence ID" value="QXE24610.1"/>
    <property type="molecule type" value="Genomic_DNA"/>
</dbReference>